<keyword evidence="2" id="KW-0732">Signal</keyword>
<dbReference type="InterPro" id="IPR015631">
    <property type="entry name" value="CD2/SLAM_rcpt"/>
</dbReference>
<dbReference type="PANTHER" id="PTHR12080:SF16">
    <property type="entry name" value="SLAM FAMILY MEMBER 6"/>
    <property type="match status" value="1"/>
</dbReference>
<keyword evidence="6" id="KW-1185">Reference proteome</keyword>
<evidence type="ECO:0000256" key="2">
    <source>
        <dbReference type="ARBA" id="ARBA00022729"/>
    </source>
</evidence>
<evidence type="ECO:0000256" key="4">
    <source>
        <dbReference type="ARBA" id="ARBA00023180"/>
    </source>
</evidence>
<organism evidence="6 7">
    <name type="scientific">Galeopterus variegatus</name>
    <name type="common">Malayan flying lemur</name>
    <name type="synonym">Cynocephalus variegatus</name>
    <dbReference type="NCBI Taxonomy" id="482537"/>
    <lineage>
        <taxon>Eukaryota</taxon>
        <taxon>Metazoa</taxon>
        <taxon>Chordata</taxon>
        <taxon>Craniata</taxon>
        <taxon>Vertebrata</taxon>
        <taxon>Euteleostomi</taxon>
        <taxon>Mammalia</taxon>
        <taxon>Eutheria</taxon>
        <taxon>Euarchontoglires</taxon>
        <taxon>Dermoptera</taxon>
        <taxon>Cynocephalidae</taxon>
        <taxon>Galeopterus</taxon>
    </lineage>
</organism>
<dbReference type="Pfam" id="PF07686">
    <property type="entry name" value="V-set"/>
    <property type="match status" value="1"/>
</dbReference>
<evidence type="ECO:0000313" key="6">
    <source>
        <dbReference type="Proteomes" id="UP000694923"/>
    </source>
</evidence>
<dbReference type="InterPro" id="IPR013783">
    <property type="entry name" value="Ig-like_fold"/>
</dbReference>
<evidence type="ECO:0000256" key="3">
    <source>
        <dbReference type="ARBA" id="ARBA00023136"/>
    </source>
</evidence>
<sequence>NAVSQNSSTPLIVNGVLGESVTLHPKFPAKEMVEAITWLYNGKSIAFIKASGAGSPLIQVTDPKRRERMNFTQSYSLQLSNLTMADTGSYDAQITTETSTLLSTYILKIFSSLHLSTQQTQGPEFTRNVEYSSVSPENTVYAWVTHPNKDREIRTCMKKDDSVTIYSTVNHFKESKPIYPRATALDNVM</sequence>
<dbReference type="InterPro" id="IPR013106">
    <property type="entry name" value="Ig_V-set"/>
</dbReference>
<dbReference type="InterPro" id="IPR036179">
    <property type="entry name" value="Ig-like_dom_sf"/>
</dbReference>
<proteinExistence type="predicted"/>
<dbReference type="PANTHER" id="PTHR12080">
    <property type="entry name" value="SIGNALING LYMPHOCYTIC ACTIVATION MOLECULE"/>
    <property type="match status" value="1"/>
</dbReference>
<dbReference type="SUPFAM" id="SSF48726">
    <property type="entry name" value="Immunoglobulin"/>
    <property type="match status" value="1"/>
</dbReference>
<evidence type="ECO:0000259" key="5">
    <source>
        <dbReference type="Pfam" id="PF07686"/>
    </source>
</evidence>
<keyword evidence="3" id="KW-0472">Membrane</keyword>
<comment type="subcellular location">
    <subcellularLocation>
        <location evidence="1">Membrane</location>
    </subcellularLocation>
</comment>
<dbReference type="Gene3D" id="2.60.40.10">
    <property type="entry name" value="Immunoglobulins"/>
    <property type="match status" value="1"/>
</dbReference>
<dbReference type="GeneID" id="103600426"/>
<feature type="non-terminal residue" evidence="7">
    <location>
        <position position="1"/>
    </location>
</feature>
<reference evidence="7" key="1">
    <citation type="submission" date="2025-08" db="UniProtKB">
        <authorList>
            <consortium name="RefSeq"/>
        </authorList>
    </citation>
    <scope>IDENTIFICATION</scope>
</reference>
<name>A0ABM0RQN3_GALVR</name>
<evidence type="ECO:0000256" key="1">
    <source>
        <dbReference type="ARBA" id="ARBA00004370"/>
    </source>
</evidence>
<evidence type="ECO:0000313" key="7">
    <source>
        <dbReference type="RefSeq" id="XP_008582924.1"/>
    </source>
</evidence>
<protein>
    <submittedName>
        <fullName evidence="7">SLAM family member 6</fullName>
    </submittedName>
</protein>
<dbReference type="Proteomes" id="UP000694923">
    <property type="component" value="Unplaced"/>
</dbReference>
<gene>
    <name evidence="7" type="primary">SLAMF6</name>
</gene>
<feature type="domain" description="Immunoglobulin V-set" evidence="5">
    <location>
        <begin position="10"/>
        <end position="98"/>
    </location>
</feature>
<dbReference type="RefSeq" id="XP_008582924.1">
    <property type="nucleotide sequence ID" value="XM_008584702.1"/>
</dbReference>
<keyword evidence="4" id="KW-0325">Glycoprotein</keyword>
<accession>A0ABM0RQN3</accession>